<organism evidence="1 2">
    <name type="scientific">Lentzea atacamensis</name>
    <dbReference type="NCBI Taxonomy" id="531938"/>
    <lineage>
        <taxon>Bacteria</taxon>
        <taxon>Bacillati</taxon>
        <taxon>Actinomycetota</taxon>
        <taxon>Actinomycetes</taxon>
        <taxon>Pseudonocardiales</taxon>
        <taxon>Pseudonocardiaceae</taxon>
        <taxon>Lentzea</taxon>
    </lineage>
</organism>
<evidence type="ECO:0000313" key="1">
    <source>
        <dbReference type="EMBL" id="PWK81198.1"/>
    </source>
</evidence>
<dbReference type="Gene3D" id="3.20.20.370">
    <property type="entry name" value="Glycoside hydrolase/deacetylase"/>
    <property type="match status" value="1"/>
</dbReference>
<proteinExistence type="predicted"/>
<dbReference type="RefSeq" id="WP_109641629.1">
    <property type="nucleotide sequence ID" value="NZ_QGHB01000019.1"/>
</dbReference>
<comment type="caution">
    <text evidence="1">The sequence shown here is derived from an EMBL/GenBank/DDBJ whole genome shotgun (WGS) entry which is preliminary data.</text>
</comment>
<accession>A0A316HMF6</accession>
<sequence>MTRDKQAVYILLDITNDHGWRDYSARVGIWHTIDALDHNGIRASVPVTRAAVEQYPQLITAGEARNWVWLASEIEAVGAIERATGTPPRGWCGQSPVPSPLTYDVGCLDARPVVLRPFTPGWPLRYKHLGQALARLAAEPDLWLTTCDDIAEAQLTDTPTCMSIHRRA</sequence>
<gene>
    <name evidence="1" type="ORF">C8D88_119107</name>
</gene>
<dbReference type="EMBL" id="QGHB01000019">
    <property type="protein sequence ID" value="PWK81198.1"/>
    <property type="molecule type" value="Genomic_DNA"/>
</dbReference>
<reference evidence="1 2" key="1">
    <citation type="submission" date="2018-05" db="EMBL/GenBank/DDBJ databases">
        <title>Genomic Encyclopedia of Type Strains, Phase IV (KMG-IV): sequencing the most valuable type-strain genomes for metagenomic binning, comparative biology and taxonomic classification.</title>
        <authorList>
            <person name="Goeker M."/>
        </authorList>
    </citation>
    <scope>NUCLEOTIDE SEQUENCE [LARGE SCALE GENOMIC DNA]</scope>
    <source>
        <strain evidence="1 2">DSM 45480</strain>
    </source>
</reference>
<dbReference type="GO" id="GO:0005975">
    <property type="term" value="P:carbohydrate metabolic process"/>
    <property type="evidence" value="ECO:0007669"/>
    <property type="project" value="InterPro"/>
</dbReference>
<name>A0A316HMF6_9PSEU</name>
<dbReference type="AlphaFoldDB" id="A0A316HMF6"/>
<evidence type="ECO:0000313" key="2">
    <source>
        <dbReference type="Proteomes" id="UP000246005"/>
    </source>
</evidence>
<dbReference type="Proteomes" id="UP000246005">
    <property type="component" value="Unassembled WGS sequence"/>
</dbReference>
<dbReference type="SUPFAM" id="SSF88713">
    <property type="entry name" value="Glycoside hydrolase/deacetylase"/>
    <property type="match status" value="1"/>
</dbReference>
<dbReference type="InterPro" id="IPR011330">
    <property type="entry name" value="Glyco_hydro/deAcase_b/a-brl"/>
</dbReference>
<protein>
    <submittedName>
        <fullName evidence="1">Uncharacterized protein</fullName>
    </submittedName>
</protein>